<name>A0ACC0IPV2_9ERIC</name>
<gene>
    <name evidence="1" type="ORF">LOK49_LG02G02081</name>
</gene>
<comment type="caution">
    <text evidence="1">The sequence shown here is derived from an EMBL/GenBank/DDBJ whole genome shotgun (WGS) entry which is preliminary data.</text>
</comment>
<accession>A0ACC0IPV2</accession>
<keyword evidence="2" id="KW-1185">Reference proteome</keyword>
<reference evidence="1 2" key="1">
    <citation type="journal article" date="2022" name="Plant J.">
        <title>Chromosome-level genome of Camellia lanceoleosa provides a valuable resource for understanding genome evolution and self-incompatibility.</title>
        <authorList>
            <person name="Gong W."/>
            <person name="Xiao S."/>
            <person name="Wang L."/>
            <person name="Liao Z."/>
            <person name="Chang Y."/>
            <person name="Mo W."/>
            <person name="Hu G."/>
            <person name="Li W."/>
            <person name="Zhao G."/>
            <person name="Zhu H."/>
            <person name="Hu X."/>
            <person name="Ji K."/>
            <person name="Xiang X."/>
            <person name="Song Q."/>
            <person name="Yuan D."/>
            <person name="Jin S."/>
            <person name="Zhang L."/>
        </authorList>
    </citation>
    <scope>NUCLEOTIDE SEQUENCE [LARGE SCALE GENOMIC DNA]</scope>
    <source>
        <strain evidence="1">SQ_2022a</strain>
    </source>
</reference>
<sequence length="433" mass="47145">MRKGGNGKWARERMESRQEREQKRYGVGGLRWSQASEIGTSTAPPPQMKGFFERLAIDLGLSGIFTGHCGTNLGHGVVAVGYGTEDGVDYWVVRNSWGSNWGENGYIRLERNINSIGGKCGIAQMASYPIKTGSNPPNPGPSPPTPLMLVVVSKGCSCFPRKKFGTLIRCSWFSMRAVAAEVCEELFTPIPLHAELALNGVEVFMNTSGSHHQLRKLDLRLRDFIGATHSRGGVYMYSNHQGCDGGRLYYDGCSCVVVNGDVVAQGSQFSLKDVEVVVAQIDLDAGSGRTWEGCRQGVPADNSVLASSVKSTKLHAKSRADNFMHHDGLPLLTQNENRESSLVNPIACLNSGQDHKNGSLESSVASCLIPKDAALPRVVLCLAHNGKVAWDVKWRPSNACDMDSKHRMGYLAVLLGSGALEVWKFNTCMTIRR</sequence>
<protein>
    <submittedName>
        <fullName evidence="1">Glutamine-dependent NAD(+) synthetase</fullName>
    </submittedName>
</protein>
<dbReference type="EMBL" id="CM045760">
    <property type="protein sequence ID" value="KAI8026499.1"/>
    <property type="molecule type" value="Genomic_DNA"/>
</dbReference>
<evidence type="ECO:0000313" key="2">
    <source>
        <dbReference type="Proteomes" id="UP001060215"/>
    </source>
</evidence>
<dbReference type="Proteomes" id="UP001060215">
    <property type="component" value="Chromosome 3"/>
</dbReference>
<organism evidence="1 2">
    <name type="scientific">Camellia lanceoleosa</name>
    <dbReference type="NCBI Taxonomy" id="1840588"/>
    <lineage>
        <taxon>Eukaryota</taxon>
        <taxon>Viridiplantae</taxon>
        <taxon>Streptophyta</taxon>
        <taxon>Embryophyta</taxon>
        <taxon>Tracheophyta</taxon>
        <taxon>Spermatophyta</taxon>
        <taxon>Magnoliopsida</taxon>
        <taxon>eudicotyledons</taxon>
        <taxon>Gunneridae</taxon>
        <taxon>Pentapetalae</taxon>
        <taxon>asterids</taxon>
        <taxon>Ericales</taxon>
        <taxon>Theaceae</taxon>
        <taxon>Camellia</taxon>
    </lineage>
</organism>
<proteinExistence type="predicted"/>
<evidence type="ECO:0000313" key="1">
    <source>
        <dbReference type="EMBL" id="KAI8026499.1"/>
    </source>
</evidence>